<reference evidence="1 2" key="1">
    <citation type="submission" date="2020-07" db="EMBL/GenBank/DDBJ databases">
        <authorList>
            <person name="Partida-Martinez L."/>
            <person name="Huntemann M."/>
            <person name="Clum A."/>
            <person name="Wang J."/>
            <person name="Palaniappan K."/>
            <person name="Ritter S."/>
            <person name="Chen I.-M."/>
            <person name="Stamatis D."/>
            <person name="Reddy T."/>
            <person name="O'Malley R."/>
            <person name="Daum C."/>
            <person name="Shapiro N."/>
            <person name="Ivanova N."/>
            <person name="Kyrpides N."/>
            <person name="Woyke T."/>
        </authorList>
    </citation>
    <scope>NUCLEOTIDE SEQUENCE [LARGE SCALE GENOMIC DNA]</scope>
    <source>
        <strain evidence="1 2">AT2.17</strain>
    </source>
</reference>
<evidence type="ECO:0000313" key="2">
    <source>
        <dbReference type="Proteomes" id="UP000549911"/>
    </source>
</evidence>
<sequence>MGLFNRSKPRDTDALHAALTHGTLAELEKVYEPAWVDLQLESGTLLTLALSNKDTAQRVAMANRLLDDGADVTKGQPLHVLLGRNQHDFTAEAPLLARMLDAGADVNEGHKKFGTPLETIAAKFKFSDADLAPFYDVLLARPDLDLLQDSIFGRTVLGNLRHWSGGRGELVVRAEQTLTDRGIPVPPPAQ</sequence>
<dbReference type="Proteomes" id="UP000549911">
    <property type="component" value="Unassembled WGS sequence"/>
</dbReference>
<comment type="caution">
    <text evidence="1">The sequence shown here is derived from an EMBL/GenBank/DDBJ whole genome shotgun (WGS) entry which is preliminary data.</text>
</comment>
<gene>
    <name evidence="1" type="ORF">F4692_003868</name>
</gene>
<dbReference type="Gene3D" id="1.25.40.20">
    <property type="entry name" value="Ankyrin repeat-containing domain"/>
    <property type="match status" value="1"/>
</dbReference>
<protein>
    <recommendedName>
        <fullName evidence="3">Ankyrin repeat domain-containing protein</fullName>
    </recommendedName>
</protein>
<accession>A0A7Y9H6Q3</accession>
<dbReference type="InterPro" id="IPR036770">
    <property type="entry name" value="Ankyrin_rpt-contain_sf"/>
</dbReference>
<dbReference type="EMBL" id="JACCBW010000005">
    <property type="protein sequence ID" value="NYE38718.1"/>
    <property type="molecule type" value="Genomic_DNA"/>
</dbReference>
<name>A0A7Y9H6Q3_9ACTN</name>
<keyword evidence="2" id="KW-1185">Reference proteome</keyword>
<evidence type="ECO:0000313" key="1">
    <source>
        <dbReference type="EMBL" id="NYE38718.1"/>
    </source>
</evidence>
<dbReference type="RefSeq" id="WP_179621339.1">
    <property type="nucleotide sequence ID" value="NZ_JACCBW010000005.1"/>
</dbReference>
<proteinExistence type="predicted"/>
<reference evidence="1 2" key="2">
    <citation type="submission" date="2020-08" db="EMBL/GenBank/DDBJ databases">
        <title>The Agave Microbiome: Exploring the role of microbial communities in plant adaptations to desert environments.</title>
        <authorList>
            <person name="Partida-Martinez L.P."/>
        </authorList>
    </citation>
    <scope>NUCLEOTIDE SEQUENCE [LARGE SCALE GENOMIC DNA]</scope>
    <source>
        <strain evidence="1 2">AT2.17</strain>
    </source>
</reference>
<organism evidence="1 2">
    <name type="scientific">Nocardioides cavernae</name>
    <dbReference type="NCBI Taxonomy" id="1921566"/>
    <lineage>
        <taxon>Bacteria</taxon>
        <taxon>Bacillati</taxon>
        <taxon>Actinomycetota</taxon>
        <taxon>Actinomycetes</taxon>
        <taxon>Propionibacteriales</taxon>
        <taxon>Nocardioidaceae</taxon>
        <taxon>Nocardioides</taxon>
    </lineage>
</organism>
<dbReference type="AlphaFoldDB" id="A0A7Y9H6Q3"/>
<evidence type="ECO:0008006" key="3">
    <source>
        <dbReference type="Google" id="ProtNLM"/>
    </source>
</evidence>